<reference evidence="1" key="1">
    <citation type="journal article" date="2014" name="Nat. Commun.">
        <title>The tobacco genome sequence and its comparison with those of tomato and potato.</title>
        <authorList>
            <person name="Sierro N."/>
            <person name="Battey J.N."/>
            <person name="Ouadi S."/>
            <person name="Bakaher N."/>
            <person name="Bovet L."/>
            <person name="Willig A."/>
            <person name="Goepfert S."/>
            <person name="Peitsch M.C."/>
            <person name="Ivanov N.V."/>
        </authorList>
    </citation>
    <scope>NUCLEOTIDE SEQUENCE [LARGE SCALE GENOMIC DNA]</scope>
</reference>
<proteinExistence type="predicted"/>
<accession>A0AC58UT51</accession>
<dbReference type="RefSeq" id="XP_075112339.1">
    <property type="nucleotide sequence ID" value="XM_075256238.1"/>
</dbReference>
<sequence>MCYECNKPGHKKKDCSILKRKKSRGNQGASKDNFVAMISEINVIENDNSWWIDTGATKYVCSDRSFFKSLTSVDDGTVLYMGNSSTVEVKGMGQVKLKFTSVKMLILNDVFYVPSVRKVLVFGSLLNKHGFKQVFEANKFILSKGGVFVGQGYYANSMFKLNVIINNDNAMNDEVSIYIIDSNFSLWHSHLGHVNFHRMKDMSKCGLIPVMIVDSEKYFIGYAENSKAYRFLVIEPNDSYSVNTVIESRDAIFDETRFVSIPRSKDIVLDDPSSSTSQSSIFQNDENQDDIVEVRRSKRVRKEKTYGDDFYIYLVEGSIDKTGNKIPYCYNMKNDPTTFNEAMQSPDAPLWKEAIQDEIDSIMENNTWILTDLPPGCKPIDGKWLFKKKLKVDGTVDKYKARFVVRGFTQKHDIDYFETYAPMARIVTIRVAYCTGLHLQSSNSPNGYQNSIFEW</sequence>
<evidence type="ECO:0000313" key="2">
    <source>
        <dbReference type="RefSeq" id="XP_075112339.1"/>
    </source>
</evidence>
<keyword evidence="1" id="KW-1185">Reference proteome</keyword>
<protein>
    <submittedName>
        <fullName evidence="2">Uncharacterized protein LOC142182195</fullName>
    </submittedName>
</protein>
<dbReference type="Proteomes" id="UP000790787">
    <property type="component" value="Chromosome 6"/>
</dbReference>
<organism evidence="1 2">
    <name type="scientific">Nicotiana tabacum</name>
    <name type="common">Common tobacco</name>
    <dbReference type="NCBI Taxonomy" id="4097"/>
    <lineage>
        <taxon>Eukaryota</taxon>
        <taxon>Viridiplantae</taxon>
        <taxon>Streptophyta</taxon>
        <taxon>Embryophyta</taxon>
        <taxon>Tracheophyta</taxon>
        <taxon>Spermatophyta</taxon>
        <taxon>Magnoliopsida</taxon>
        <taxon>eudicotyledons</taxon>
        <taxon>Gunneridae</taxon>
        <taxon>Pentapetalae</taxon>
        <taxon>asterids</taxon>
        <taxon>lamiids</taxon>
        <taxon>Solanales</taxon>
        <taxon>Solanaceae</taxon>
        <taxon>Nicotianoideae</taxon>
        <taxon>Nicotianeae</taxon>
        <taxon>Nicotiana</taxon>
    </lineage>
</organism>
<evidence type="ECO:0000313" key="1">
    <source>
        <dbReference type="Proteomes" id="UP000790787"/>
    </source>
</evidence>
<reference evidence="2" key="2">
    <citation type="submission" date="2025-08" db="UniProtKB">
        <authorList>
            <consortium name="RefSeq"/>
        </authorList>
    </citation>
    <scope>IDENTIFICATION</scope>
    <source>
        <tissue evidence="2">Leaf</tissue>
    </source>
</reference>
<name>A0AC58UT51_TOBAC</name>
<gene>
    <name evidence="2" type="primary">LOC142182195</name>
</gene>